<dbReference type="AlphaFoldDB" id="A0A4Y7S839"/>
<organism evidence="1 2">
    <name type="scientific">Coprinellus micaceus</name>
    <name type="common">Glistening ink-cap mushroom</name>
    <name type="synonym">Coprinus micaceus</name>
    <dbReference type="NCBI Taxonomy" id="71717"/>
    <lineage>
        <taxon>Eukaryota</taxon>
        <taxon>Fungi</taxon>
        <taxon>Dikarya</taxon>
        <taxon>Basidiomycota</taxon>
        <taxon>Agaricomycotina</taxon>
        <taxon>Agaricomycetes</taxon>
        <taxon>Agaricomycetidae</taxon>
        <taxon>Agaricales</taxon>
        <taxon>Agaricineae</taxon>
        <taxon>Psathyrellaceae</taxon>
        <taxon>Coprinellus</taxon>
    </lineage>
</organism>
<reference evidence="1 2" key="1">
    <citation type="journal article" date="2019" name="Nat. Ecol. Evol.">
        <title>Megaphylogeny resolves global patterns of mushroom evolution.</title>
        <authorList>
            <person name="Varga T."/>
            <person name="Krizsan K."/>
            <person name="Foldi C."/>
            <person name="Dima B."/>
            <person name="Sanchez-Garcia M."/>
            <person name="Sanchez-Ramirez S."/>
            <person name="Szollosi G.J."/>
            <person name="Szarkandi J.G."/>
            <person name="Papp V."/>
            <person name="Albert L."/>
            <person name="Andreopoulos W."/>
            <person name="Angelini C."/>
            <person name="Antonin V."/>
            <person name="Barry K.W."/>
            <person name="Bougher N.L."/>
            <person name="Buchanan P."/>
            <person name="Buyck B."/>
            <person name="Bense V."/>
            <person name="Catcheside P."/>
            <person name="Chovatia M."/>
            <person name="Cooper J."/>
            <person name="Damon W."/>
            <person name="Desjardin D."/>
            <person name="Finy P."/>
            <person name="Geml J."/>
            <person name="Haridas S."/>
            <person name="Hughes K."/>
            <person name="Justo A."/>
            <person name="Karasinski D."/>
            <person name="Kautmanova I."/>
            <person name="Kiss B."/>
            <person name="Kocsube S."/>
            <person name="Kotiranta H."/>
            <person name="LaButti K.M."/>
            <person name="Lechner B.E."/>
            <person name="Liimatainen K."/>
            <person name="Lipzen A."/>
            <person name="Lukacs Z."/>
            <person name="Mihaltcheva S."/>
            <person name="Morgado L.N."/>
            <person name="Niskanen T."/>
            <person name="Noordeloos M.E."/>
            <person name="Ohm R.A."/>
            <person name="Ortiz-Santana B."/>
            <person name="Ovrebo C."/>
            <person name="Racz N."/>
            <person name="Riley R."/>
            <person name="Savchenko A."/>
            <person name="Shiryaev A."/>
            <person name="Soop K."/>
            <person name="Spirin V."/>
            <person name="Szebenyi C."/>
            <person name="Tomsovsky M."/>
            <person name="Tulloss R.E."/>
            <person name="Uehling J."/>
            <person name="Grigoriev I.V."/>
            <person name="Vagvolgyi C."/>
            <person name="Papp T."/>
            <person name="Martin F.M."/>
            <person name="Miettinen O."/>
            <person name="Hibbett D.S."/>
            <person name="Nagy L.G."/>
        </authorList>
    </citation>
    <scope>NUCLEOTIDE SEQUENCE [LARGE SCALE GENOMIC DNA]</scope>
    <source>
        <strain evidence="1 2">FP101781</strain>
    </source>
</reference>
<dbReference type="EMBL" id="QPFP01000305">
    <property type="protein sequence ID" value="TEB17451.1"/>
    <property type="molecule type" value="Genomic_DNA"/>
</dbReference>
<accession>A0A4Y7S839</accession>
<gene>
    <name evidence="1" type="ORF">FA13DRAFT_768321</name>
</gene>
<evidence type="ECO:0000313" key="2">
    <source>
        <dbReference type="Proteomes" id="UP000298030"/>
    </source>
</evidence>
<protein>
    <submittedName>
        <fullName evidence="1">Uncharacterized protein</fullName>
    </submittedName>
</protein>
<dbReference type="Proteomes" id="UP000298030">
    <property type="component" value="Unassembled WGS sequence"/>
</dbReference>
<keyword evidence="2" id="KW-1185">Reference proteome</keyword>
<proteinExistence type="predicted"/>
<evidence type="ECO:0000313" key="1">
    <source>
        <dbReference type="EMBL" id="TEB17451.1"/>
    </source>
</evidence>
<sequence>MILLDQRIFYIAPKERIEAVAAILTAYIFDGLHRGKDGYYDRFGWETLKRRVSDAIDILFNDDRHLRVEFSRTQACIAKEVFERIRREYGQLSPVFVIRLGADVMSKFNDTWKHVKNGYVDPEHIQLLEVRTAVFADLHAKRIGGLDLTQALNTILPKVTTPDLFESSCSSPSSPGGSLTQGIKLWTSSWRQIAAQFDKIPESWWGAECDSVWSVIEMFRRIQ</sequence>
<name>A0A4Y7S839_COPMI</name>
<comment type="caution">
    <text evidence="1">The sequence shown here is derived from an EMBL/GenBank/DDBJ whole genome shotgun (WGS) entry which is preliminary data.</text>
</comment>